<accession>A0A412CG64</accession>
<name>A0A412CG64_9FIRM</name>
<reference evidence="2 3" key="1">
    <citation type="submission" date="2018-08" db="EMBL/GenBank/DDBJ databases">
        <title>A genome reference for cultivated species of the human gut microbiota.</title>
        <authorList>
            <person name="Zou Y."/>
            <person name="Xue W."/>
            <person name="Luo G."/>
        </authorList>
    </citation>
    <scope>NUCLEOTIDE SEQUENCE [LARGE SCALE GENOMIC DNA]</scope>
    <source>
        <strain evidence="2 3">AF27-12</strain>
    </source>
</reference>
<evidence type="ECO:0000256" key="1">
    <source>
        <dbReference type="SAM" id="Coils"/>
    </source>
</evidence>
<dbReference type="EMBL" id="QRTP01000004">
    <property type="protein sequence ID" value="RGQ85532.1"/>
    <property type="molecule type" value="Genomic_DNA"/>
</dbReference>
<gene>
    <name evidence="2" type="ORF">DWY77_02685</name>
</gene>
<sequence length="157" mass="18055">MNLYEIKQEFEKAIEECVDMETGEIINPTRLDELNMVLTDKRENVALYIKNLSAEEKAIDEEAKNLTNRKRVLNNKVEGLKKYLADNLEGHKFETAKVVVSFRKSEQLEINSIEHIPTEYLISQEPKIDKVALKKSIKQGAVINGVQIITKQNIQIK</sequence>
<dbReference type="InterPro" id="IPR008840">
    <property type="entry name" value="Sipho_Gp157"/>
</dbReference>
<dbReference type="AlphaFoldDB" id="A0A412CG64"/>
<evidence type="ECO:0000313" key="2">
    <source>
        <dbReference type="EMBL" id="RGQ85532.1"/>
    </source>
</evidence>
<comment type="caution">
    <text evidence="2">The sequence shown here is derived from an EMBL/GenBank/DDBJ whole genome shotgun (WGS) entry which is preliminary data.</text>
</comment>
<evidence type="ECO:0008006" key="4">
    <source>
        <dbReference type="Google" id="ProtNLM"/>
    </source>
</evidence>
<proteinExistence type="predicted"/>
<evidence type="ECO:0000313" key="3">
    <source>
        <dbReference type="Proteomes" id="UP000286147"/>
    </source>
</evidence>
<dbReference type="Pfam" id="PF05565">
    <property type="entry name" value="Sipho_Gp157"/>
    <property type="match status" value="1"/>
</dbReference>
<keyword evidence="1" id="KW-0175">Coiled coil</keyword>
<protein>
    <recommendedName>
        <fullName evidence="4">Siphovirus Gp157 family protein</fullName>
    </recommendedName>
</protein>
<dbReference type="Proteomes" id="UP000286147">
    <property type="component" value="Unassembled WGS sequence"/>
</dbReference>
<dbReference type="RefSeq" id="WP_118035597.1">
    <property type="nucleotide sequence ID" value="NZ_QRTP01000004.1"/>
</dbReference>
<organism evidence="2 3">
    <name type="scientific">Megamonas rupellensis</name>
    <dbReference type="NCBI Taxonomy" id="491921"/>
    <lineage>
        <taxon>Bacteria</taxon>
        <taxon>Bacillati</taxon>
        <taxon>Bacillota</taxon>
        <taxon>Negativicutes</taxon>
        <taxon>Selenomonadales</taxon>
        <taxon>Selenomonadaceae</taxon>
        <taxon>Megamonas</taxon>
    </lineage>
</organism>
<feature type="coiled-coil region" evidence="1">
    <location>
        <begin position="49"/>
        <end position="83"/>
    </location>
</feature>